<dbReference type="CDD" id="cd00761">
    <property type="entry name" value="Glyco_tranf_GTA_type"/>
    <property type="match status" value="1"/>
</dbReference>
<protein>
    <submittedName>
        <fullName evidence="2">Glycosyltransferase family 2 protein</fullName>
    </submittedName>
</protein>
<proteinExistence type="predicted"/>
<evidence type="ECO:0000259" key="1">
    <source>
        <dbReference type="Pfam" id="PF00535"/>
    </source>
</evidence>
<evidence type="ECO:0000313" key="2">
    <source>
        <dbReference type="EMBL" id="MBL0766959.1"/>
    </source>
</evidence>
<dbReference type="AlphaFoldDB" id="A0A937AK43"/>
<dbReference type="SUPFAM" id="SSF53448">
    <property type="entry name" value="Nucleotide-diphospho-sugar transferases"/>
    <property type="match status" value="1"/>
</dbReference>
<dbReference type="RefSeq" id="WP_201924098.1">
    <property type="nucleotide sequence ID" value="NZ_JAERQG010000005.1"/>
</dbReference>
<dbReference type="InterPro" id="IPR029044">
    <property type="entry name" value="Nucleotide-diphossugar_trans"/>
</dbReference>
<sequence>MENRAPVPLSNIYFERYAYPKRFIKHPIKSDCFLSVVIPAYKEPDIVASLQSLYDCQQTRFPVEIIIVLNYSEKDSDAVNIQTEQSAACLHDYIEANQAEWINTYIIKAYDLPKKQAGVGLARKIGMDEAAYRFNKIDQDGIIVCFDADSKCTTNYLIEIESQFLKAANILGASIHYEHPLQNEHGELNLPIIQYELHLRYYIQALAYTNYPFAFHTIGSSMAVRSSTYQKQGGMNTRKAGEDFYFLHKIIPLGGFINITNATVIPSPRESNRVPFGTGKAISAHNSKEKLLGYTYDFMIFKIIKSFFEQADSENFLDDIPNQIKAFLKENNLAEELEKIKKQSKNQAHFIDRFYQWFNGFKVLKCVHFLRDNFYPDQPIQESCYQLFQQHQALKAIETPTESLGQLIVLRNYERSL</sequence>
<dbReference type="Gene3D" id="3.90.550.10">
    <property type="entry name" value="Spore Coat Polysaccharide Biosynthesis Protein SpsA, Chain A"/>
    <property type="match status" value="1"/>
</dbReference>
<reference evidence="2" key="1">
    <citation type="submission" date="2021-01" db="EMBL/GenBank/DDBJ databases">
        <title>Marivirga sp. nov., isolated from intertidal surface sediments.</title>
        <authorList>
            <person name="Zhang M."/>
        </authorList>
    </citation>
    <scope>NUCLEOTIDE SEQUENCE</scope>
    <source>
        <strain evidence="2">SM1354</strain>
    </source>
</reference>
<organism evidence="2 3">
    <name type="scientific">Marivirga atlantica</name>
    <dbReference type="NCBI Taxonomy" id="1548457"/>
    <lineage>
        <taxon>Bacteria</taxon>
        <taxon>Pseudomonadati</taxon>
        <taxon>Bacteroidota</taxon>
        <taxon>Cytophagia</taxon>
        <taxon>Cytophagales</taxon>
        <taxon>Marivirgaceae</taxon>
        <taxon>Marivirga</taxon>
    </lineage>
</organism>
<dbReference type="InterPro" id="IPR001173">
    <property type="entry name" value="Glyco_trans_2-like"/>
</dbReference>
<dbReference type="EMBL" id="JAERQG010000005">
    <property type="protein sequence ID" value="MBL0766959.1"/>
    <property type="molecule type" value="Genomic_DNA"/>
</dbReference>
<accession>A0A937AK43</accession>
<name>A0A937AK43_9BACT</name>
<comment type="caution">
    <text evidence="2">The sequence shown here is derived from an EMBL/GenBank/DDBJ whole genome shotgun (WGS) entry which is preliminary data.</text>
</comment>
<keyword evidence="3" id="KW-1185">Reference proteome</keyword>
<feature type="domain" description="Glycosyltransferase 2-like" evidence="1">
    <location>
        <begin position="35"/>
        <end position="179"/>
    </location>
</feature>
<dbReference type="Pfam" id="PF00535">
    <property type="entry name" value="Glycos_transf_2"/>
    <property type="match status" value="1"/>
</dbReference>
<gene>
    <name evidence="2" type="ORF">JKP34_16960</name>
</gene>
<dbReference type="Proteomes" id="UP000642920">
    <property type="component" value="Unassembled WGS sequence"/>
</dbReference>
<evidence type="ECO:0000313" key="3">
    <source>
        <dbReference type="Proteomes" id="UP000642920"/>
    </source>
</evidence>